<evidence type="ECO:0000313" key="1">
    <source>
        <dbReference type="EMBL" id="PXY45241.1"/>
    </source>
</evidence>
<organism evidence="1 2">
    <name type="scientific">Flavobacterium hydrophilum</name>
    <dbReference type="NCBI Taxonomy" id="2211445"/>
    <lineage>
        <taxon>Bacteria</taxon>
        <taxon>Pseudomonadati</taxon>
        <taxon>Bacteroidota</taxon>
        <taxon>Flavobacteriia</taxon>
        <taxon>Flavobacteriales</taxon>
        <taxon>Flavobacteriaceae</taxon>
        <taxon>Flavobacterium</taxon>
    </lineage>
</organism>
<reference evidence="1 2" key="1">
    <citation type="submission" date="2018-05" db="EMBL/GenBank/DDBJ databases">
        <title>Flavobacterium sp. strain IMCC34758, incomplete genome.</title>
        <authorList>
            <person name="Joung Y."/>
        </authorList>
    </citation>
    <scope>NUCLEOTIDE SEQUENCE [LARGE SCALE GENOMIC DNA]</scope>
    <source>
        <strain evidence="1 2">IMCC34758</strain>
    </source>
</reference>
<dbReference type="Proteomes" id="UP000247681">
    <property type="component" value="Unassembled WGS sequence"/>
</dbReference>
<dbReference type="AlphaFoldDB" id="A0A2V4C1R9"/>
<comment type="caution">
    <text evidence="1">The sequence shown here is derived from an EMBL/GenBank/DDBJ whole genome shotgun (WGS) entry which is preliminary data.</text>
</comment>
<dbReference type="EMBL" id="QJHL01000002">
    <property type="protein sequence ID" value="PXY45241.1"/>
    <property type="molecule type" value="Genomic_DNA"/>
</dbReference>
<name>A0A2V4C1R9_9FLAO</name>
<accession>A0A2V4C1R9</accession>
<dbReference type="OrthoDB" id="847285at2"/>
<dbReference type="RefSeq" id="WP_110346747.1">
    <property type="nucleotide sequence ID" value="NZ_QJHL01000002.1"/>
</dbReference>
<sequence>MFTQIPINTLNRSVFNQISKKEINRLKKATKSFVANTTVFNQLLSYENYPINKKLAITNILEFLEYVDIKLQKSYDAKIKIPKSVFENYFTSHHYISYQEIFAKLNIIKVTTHPDGSFYTCNWKDKEGPVVKAKCKIYQVSYNYMNMKALSLIIPDQKKKILPISNELKWLDKRFVKTIEKVQINLLAAFNDEITEFRTGNINFNQLKCRLHRILQLQRRRKIKKGKNVNRIYHSLTNISKISRKHLNIPFIFLDVKNCQPLLLCALMIKDGHDFDLEYRLDCEWAFFYDQFKCFGNNDKGTTKRLLYRHVFFGFKPNKKINQHFKKLYPATWEYLHQLSKTDISLASKLQNLESELFNVLIPAESKHFFTLFDAIYFDDVRDAAELECNITKFFDDLGLEVAVEHGIN</sequence>
<keyword evidence="2" id="KW-1185">Reference proteome</keyword>
<gene>
    <name evidence="1" type="ORF">DMB68_11155</name>
</gene>
<evidence type="ECO:0000313" key="2">
    <source>
        <dbReference type="Proteomes" id="UP000247681"/>
    </source>
</evidence>
<protein>
    <submittedName>
        <fullName evidence="1">Uncharacterized protein</fullName>
    </submittedName>
</protein>
<proteinExistence type="predicted"/>